<evidence type="ECO:0000313" key="3">
    <source>
        <dbReference type="Proteomes" id="UP001499967"/>
    </source>
</evidence>
<keyword evidence="1" id="KW-0812">Transmembrane</keyword>
<dbReference type="EMBL" id="BAAAHP010000309">
    <property type="protein sequence ID" value="GAA0907462.1"/>
    <property type="molecule type" value="Genomic_DNA"/>
</dbReference>
<feature type="transmembrane region" description="Helical" evidence="1">
    <location>
        <begin position="47"/>
        <end position="66"/>
    </location>
</feature>
<protein>
    <submittedName>
        <fullName evidence="2">Uncharacterized protein</fullName>
    </submittedName>
</protein>
<accession>A0ABN1NHR4</accession>
<evidence type="ECO:0000256" key="1">
    <source>
        <dbReference type="SAM" id="Phobius"/>
    </source>
</evidence>
<dbReference type="Proteomes" id="UP001499967">
    <property type="component" value="Unassembled WGS sequence"/>
</dbReference>
<keyword evidence="1" id="KW-1133">Transmembrane helix</keyword>
<sequence>MTGGRWKRDATPRVALVWLWGAATLLGLAVAAMTRIGPVLLTVSGSHGVHVGDLIGFTVAYGGALVGTRRVLARARPDGLAPVLRMRPRRTRW</sequence>
<evidence type="ECO:0000313" key="2">
    <source>
        <dbReference type="EMBL" id="GAA0907462.1"/>
    </source>
</evidence>
<reference evidence="2 3" key="1">
    <citation type="journal article" date="2019" name="Int. J. Syst. Evol. Microbiol.">
        <title>The Global Catalogue of Microorganisms (GCM) 10K type strain sequencing project: providing services to taxonomists for standard genome sequencing and annotation.</title>
        <authorList>
            <consortium name="The Broad Institute Genomics Platform"/>
            <consortium name="The Broad Institute Genome Sequencing Center for Infectious Disease"/>
            <person name="Wu L."/>
            <person name="Ma J."/>
        </authorList>
    </citation>
    <scope>NUCLEOTIDE SEQUENCE [LARGE SCALE GENOMIC DNA]</scope>
    <source>
        <strain evidence="2 3">JCM 11117</strain>
    </source>
</reference>
<name>A0ABN1NHR4_9PSEU</name>
<keyword evidence="1" id="KW-0472">Membrane</keyword>
<gene>
    <name evidence="2" type="ORF">GCM10009559_76230</name>
</gene>
<organism evidence="2 3">
    <name type="scientific">Pseudonocardia zijingensis</name>
    <dbReference type="NCBI Taxonomy" id="153376"/>
    <lineage>
        <taxon>Bacteria</taxon>
        <taxon>Bacillati</taxon>
        <taxon>Actinomycetota</taxon>
        <taxon>Actinomycetes</taxon>
        <taxon>Pseudonocardiales</taxon>
        <taxon>Pseudonocardiaceae</taxon>
        <taxon>Pseudonocardia</taxon>
    </lineage>
</organism>
<comment type="caution">
    <text evidence="2">The sequence shown here is derived from an EMBL/GenBank/DDBJ whole genome shotgun (WGS) entry which is preliminary data.</text>
</comment>
<keyword evidence="3" id="KW-1185">Reference proteome</keyword>
<dbReference type="RefSeq" id="WP_343946728.1">
    <property type="nucleotide sequence ID" value="NZ_BAAAHP010000309.1"/>
</dbReference>
<proteinExistence type="predicted"/>